<dbReference type="GO" id="GO:0031012">
    <property type="term" value="C:extracellular matrix"/>
    <property type="evidence" value="ECO:0007669"/>
    <property type="project" value="TreeGrafter"/>
</dbReference>
<feature type="chain" id="PRO_5041957780" description="Dermatopontin" evidence="5">
    <location>
        <begin position="17"/>
        <end position="175"/>
    </location>
</feature>
<organism evidence="6 7">
    <name type="scientific">Pelobates cultripes</name>
    <name type="common">Western spadefoot toad</name>
    <dbReference type="NCBI Taxonomy" id="61616"/>
    <lineage>
        <taxon>Eukaryota</taxon>
        <taxon>Metazoa</taxon>
        <taxon>Chordata</taxon>
        <taxon>Craniata</taxon>
        <taxon>Vertebrata</taxon>
        <taxon>Euteleostomi</taxon>
        <taxon>Amphibia</taxon>
        <taxon>Batrachia</taxon>
        <taxon>Anura</taxon>
        <taxon>Pelobatoidea</taxon>
        <taxon>Pelobatidae</taxon>
        <taxon>Pelobates</taxon>
    </lineage>
</organism>
<keyword evidence="3" id="KW-0964">Secreted</keyword>
<evidence type="ECO:0000256" key="3">
    <source>
        <dbReference type="ARBA" id="ARBA00022525"/>
    </source>
</evidence>
<keyword evidence="5" id="KW-0732">Signal</keyword>
<name>A0AAD1RU27_PELCU</name>
<evidence type="ECO:0008006" key="8">
    <source>
        <dbReference type="Google" id="ProtNLM"/>
    </source>
</evidence>
<sequence>MQMTLVFLLGLTTTLAAPQGKINERWVNDYDQLLFFSCASNQSIRSITSIHDNKREDRVWDFFCQNTFSNPGSCTWSGYANNFDEELYFICPFGSVLRGMESFHDNSKEDRRWKFECCTGEVQVTSNCQWSGYVNEFDGYLKWDALPNFYLVGTRSYHDNGKEDRRWQYYSCQKN</sequence>
<dbReference type="GO" id="GO:0030199">
    <property type="term" value="P:collagen fibril organization"/>
    <property type="evidence" value="ECO:0007669"/>
    <property type="project" value="TreeGrafter"/>
</dbReference>
<feature type="signal peptide" evidence="5">
    <location>
        <begin position="1"/>
        <end position="16"/>
    </location>
</feature>
<evidence type="ECO:0000256" key="2">
    <source>
        <dbReference type="ARBA" id="ARBA00008712"/>
    </source>
</evidence>
<dbReference type="AlphaFoldDB" id="A0AAD1RU27"/>
<keyword evidence="4" id="KW-1015">Disulfide bond</keyword>
<evidence type="ECO:0000256" key="1">
    <source>
        <dbReference type="ARBA" id="ARBA00004613"/>
    </source>
</evidence>
<dbReference type="Proteomes" id="UP001295444">
    <property type="component" value="Chromosome 03"/>
</dbReference>
<reference evidence="6" key="1">
    <citation type="submission" date="2022-03" db="EMBL/GenBank/DDBJ databases">
        <authorList>
            <person name="Alioto T."/>
            <person name="Alioto T."/>
            <person name="Gomez Garrido J."/>
        </authorList>
    </citation>
    <scope>NUCLEOTIDE SEQUENCE</scope>
</reference>
<accession>A0AAD1RU27</accession>
<comment type="subcellular location">
    <subcellularLocation>
        <location evidence="1">Secreted</location>
    </subcellularLocation>
</comment>
<evidence type="ECO:0000256" key="4">
    <source>
        <dbReference type="ARBA" id="ARBA00023157"/>
    </source>
</evidence>
<protein>
    <recommendedName>
        <fullName evidence="8">Dermatopontin</fullName>
    </recommendedName>
</protein>
<keyword evidence="7" id="KW-1185">Reference proteome</keyword>
<dbReference type="PANTHER" id="PTHR15040">
    <property type="entry name" value="DERMATOPONTIN-RELATED"/>
    <property type="match status" value="1"/>
</dbReference>
<dbReference type="Pfam" id="PF14704">
    <property type="entry name" value="DERM"/>
    <property type="match status" value="1"/>
</dbReference>
<evidence type="ECO:0000313" key="7">
    <source>
        <dbReference type="Proteomes" id="UP001295444"/>
    </source>
</evidence>
<comment type="similarity">
    <text evidence="2">Belongs to the dermatopontin family.</text>
</comment>
<dbReference type="InterPro" id="IPR026645">
    <property type="entry name" value="Dermatopontin"/>
</dbReference>
<evidence type="ECO:0000313" key="6">
    <source>
        <dbReference type="EMBL" id="CAH2276563.1"/>
    </source>
</evidence>
<proteinExistence type="inferred from homology"/>
<dbReference type="GO" id="GO:0005615">
    <property type="term" value="C:extracellular space"/>
    <property type="evidence" value="ECO:0007669"/>
    <property type="project" value="TreeGrafter"/>
</dbReference>
<dbReference type="EMBL" id="OW240914">
    <property type="protein sequence ID" value="CAH2276563.1"/>
    <property type="molecule type" value="Genomic_DNA"/>
</dbReference>
<evidence type="ECO:0000256" key="5">
    <source>
        <dbReference type="SAM" id="SignalP"/>
    </source>
</evidence>
<gene>
    <name evidence="6" type="ORF">PECUL_23A038101</name>
</gene>
<dbReference type="PANTHER" id="PTHR15040:SF3">
    <property type="entry name" value="SI:DKEY-14D8.6-RELATED"/>
    <property type="match status" value="1"/>
</dbReference>